<evidence type="ECO:0000256" key="1">
    <source>
        <dbReference type="ARBA" id="ARBA00004229"/>
    </source>
</evidence>
<dbReference type="Gene3D" id="1.10.3460.10">
    <property type="entry name" value="Chlorophyll a/b binding protein domain"/>
    <property type="match status" value="1"/>
</dbReference>
<keyword evidence="7" id="KW-1185">Reference proteome</keyword>
<feature type="binding site" evidence="5">
    <location>
        <position position="184"/>
    </location>
    <ligand>
        <name>chlorophyll a</name>
        <dbReference type="ChEBI" id="CHEBI:58416"/>
        <label>1</label>
    </ligand>
</feature>
<dbReference type="GO" id="GO:0016020">
    <property type="term" value="C:membrane"/>
    <property type="evidence" value="ECO:0007669"/>
    <property type="project" value="InterPro"/>
</dbReference>
<organism evidence="6 7">
    <name type="scientific">Porphyra umbilicalis</name>
    <name type="common">Purple laver</name>
    <name type="synonym">Red alga</name>
    <dbReference type="NCBI Taxonomy" id="2786"/>
    <lineage>
        <taxon>Eukaryota</taxon>
        <taxon>Rhodophyta</taxon>
        <taxon>Bangiophyceae</taxon>
        <taxon>Bangiales</taxon>
        <taxon>Bangiaceae</taxon>
        <taxon>Porphyra</taxon>
    </lineage>
</organism>
<keyword evidence="3" id="KW-0602">Photosynthesis</keyword>
<evidence type="ECO:0000313" key="7">
    <source>
        <dbReference type="Proteomes" id="UP000218209"/>
    </source>
</evidence>
<dbReference type="InterPro" id="IPR022796">
    <property type="entry name" value="Chloroa_b-bind"/>
</dbReference>
<dbReference type="OrthoDB" id="423598at2759"/>
<name>A0A1X6NL12_PORUM</name>
<keyword evidence="2" id="KW-0150">Chloroplast</keyword>
<dbReference type="Proteomes" id="UP000218209">
    <property type="component" value="Unassembled WGS sequence"/>
</dbReference>
<proteinExistence type="predicted"/>
<dbReference type="SUPFAM" id="SSF103511">
    <property type="entry name" value="Chlorophyll a-b binding protein"/>
    <property type="match status" value="1"/>
</dbReference>
<comment type="subcellular location">
    <subcellularLocation>
        <location evidence="1">Plastid</location>
        <location evidence="1">Chloroplast</location>
    </subcellularLocation>
</comment>
<evidence type="ECO:0000313" key="6">
    <source>
        <dbReference type="EMBL" id="OSX69278.1"/>
    </source>
</evidence>
<dbReference type="AlphaFoldDB" id="A0A1X6NL12"/>
<evidence type="ECO:0000256" key="4">
    <source>
        <dbReference type="ARBA" id="ARBA00022640"/>
    </source>
</evidence>
<evidence type="ECO:0000256" key="2">
    <source>
        <dbReference type="ARBA" id="ARBA00022528"/>
    </source>
</evidence>
<evidence type="ECO:0000256" key="3">
    <source>
        <dbReference type="ARBA" id="ARBA00022531"/>
    </source>
</evidence>
<dbReference type="InterPro" id="IPR001344">
    <property type="entry name" value="Chloro_AB-bd_pln"/>
</dbReference>
<reference evidence="6 7" key="1">
    <citation type="submission" date="2017-03" db="EMBL/GenBank/DDBJ databases">
        <title>WGS assembly of Porphyra umbilicalis.</title>
        <authorList>
            <person name="Brawley S.H."/>
            <person name="Blouin N.A."/>
            <person name="Ficko-Blean E."/>
            <person name="Wheeler G.L."/>
            <person name="Lohr M."/>
            <person name="Goodson H.V."/>
            <person name="Jenkins J.W."/>
            <person name="Blaby-Haas C.E."/>
            <person name="Helliwell K.E."/>
            <person name="Chan C."/>
            <person name="Marriage T."/>
            <person name="Bhattacharya D."/>
            <person name="Klein A.S."/>
            <person name="Badis Y."/>
            <person name="Brodie J."/>
            <person name="Cao Y."/>
            <person name="Collen J."/>
            <person name="Dittami S.M."/>
            <person name="Gachon C.M."/>
            <person name="Green B.R."/>
            <person name="Karpowicz S."/>
            <person name="Kim J.W."/>
            <person name="Kudahl U."/>
            <person name="Lin S."/>
            <person name="Michel G."/>
            <person name="Mittag M."/>
            <person name="Olson B.J."/>
            <person name="Pangilinan J."/>
            <person name="Peng Y."/>
            <person name="Qiu H."/>
            <person name="Shu S."/>
            <person name="Singer J.T."/>
            <person name="Smith A.G."/>
            <person name="Sprecher B.N."/>
            <person name="Wagner V."/>
            <person name="Wang W."/>
            <person name="Wang Z.-Y."/>
            <person name="Yan J."/>
            <person name="Yarish C."/>
            <person name="Zoeuner-Riek S."/>
            <person name="Zhuang Y."/>
            <person name="Zou Y."/>
            <person name="Lindquist E.A."/>
            <person name="Grimwood J."/>
            <person name="Barry K."/>
            <person name="Rokhsar D.S."/>
            <person name="Schmutz J."/>
            <person name="Stiller J.W."/>
            <person name="Grossman A.R."/>
            <person name="Prochnik S.E."/>
        </authorList>
    </citation>
    <scope>NUCLEOTIDE SEQUENCE [LARGE SCALE GENOMIC DNA]</scope>
    <source>
        <strain evidence="6">4086291</strain>
    </source>
</reference>
<gene>
    <name evidence="6" type="ORF">BU14_1672s0002</name>
</gene>
<dbReference type="Pfam" id="PF00504">
    <property type="entry name" value="Chloroa_b-bind"/>
    <property type="match status" value="1"/>
</dbReference>
<protein>
    <submittedName>
        <fullName evidence="6">Uncharacterized protein</fullName>
    </submittedName>
</protein>
<dbReference type="GO" id="GO:0009765">
    <property type="term" value="P:photosynthesis, light harvesting"/>
    <property type="evidence" value="ECO:0007669"/>
    <property type="project" value="InterPro"/>
</dbReference>
<feature type="binding site" evidence="5">
    <location>
        <position position="85"/>
    </location>
    <ligand>
        <name>chlorophyll a</name>
        <dbReference type="ChEBI" id="CHEBI:58416"/>
        <label>1</label>
    </ligand>
</feature>
<keyword evidence="5" id="KW-0148">Chlorophyll</keyword>
<accession>A0A1X6NL12</accession>
<dbReference type="EMBL" id="KV919647">
    <property type="protein sequence ID" value="OSX69278.1"/>
    <property type="molecule type" value="Genomic_DNA"/>
</dbReference>
<dbReference type="GO" id="GO:0009507">
    <property type="term" value="C:chloroplast"/>
    <property type="evidence" value="ECO:0007669"/>
    <property type="project" value="UniProtKB-SubCell"/>
</dbReference>
<feature type="binding site" evidence="5">
    <location>
        <position position="212"/>
    </location>
    <ligand>
        <name>chlorophyll a</name>
        <dbReference type="ChEBI" id="CHEBI:58416"/>
        <label>1</label>
    </ligand>
</feature>
<evidence type="ECO:0000256" key="5">
    <source>
        <dbReference type="PIRSR" id="PIRSR601344-1"/>
    </source>
</evidence>
<dbReference type="PANTHER" id="PTHR21649">
    <property type="entry name" value="CHLOROPHYLL A/B BINDING PROTEIN"/>
    <property type="match status" value="1"/>
</dbReference>
<keyword evidence="5" id="KW-0157">Chromophore</keyword>
<feature type="binding site" evidence="5">
    <location>
        <position position="181"/>
    </location>
    <ligand>
        <name>chlorophyll a</name>
        <dbReference type="ChEBI" id="CHEBI:58416"/>
        <label>1</label>
    </ligand>
</feature>
<feature type="binding site" evidence="5">
    <location>
        <position position="186"/>
    </location>
    <ligand>
        <name>chlorophyll a</name>
        <dbReference type="ChEBI" id="CHEBI:58416"/>
        <label>1</label>
    </ligand>
</feature>
<sequence>MMGFVSSFAGATLRTPTALAGRAVAVVPASGARVARWSMVQSKSMPFMEAPAALDGTLAGDVGFDPLGFTNVFDVKWMREAELKHCRITMLACLGFFVQEAVTLPASYFPNNVIAVDAHDYFVKTGGMQQLLLWFCFAEFFSLLAVNYTMNGGDRAPGDFSFDPLRLASTPAKRAQMELSEIKNGRLAMIGIGGLIHQEWYSHKPVMDLLSHPAPILNVNM</sequence>
<keyword evidence="4" id="KW-0934">Plastid</keyword>
<feature type="binding site" description="axial binding residue" evidence="5">
    <location>
        <position position="87"/>
    </location>
    <ligand>
        <name>chlorophyll b</name>
        <dbReference type="ChEBI" id="CHEBI:61721"/>
        <label>1</label>
    </ligand>
    <ligandPart>
        <name>Mg</name>
        <dbReference type="ChEBI" id="CHEBI:25107"/>
    </ligandPart>
</feature>
<dbReference type="GO" id="GO:0016168">
    <property type="term" value="F:chlorophyll binding"/>
    <property type="evidence" value="ECO:0007669"/>
    <property type="project" value="UniProtKB-KW"/>
</dbReference>
<feature type="binding site" evidence="5">
    <location>
        <position position="198"/>
    </location>
    <ligand>
        <name>chlorophyll a</name>
        <dbReference type="ChEBI" id="CHEBI:58416"/>
        <label>1</label>
    </ligand>
</feature>
<feature type="binding site" evidence="5">
    <location>
        <position position="82"/>
    </location>
    <ligand>
        <name>chlorophyll a</name>
        <dbReference type="ChEBI" id="CHEBI:58416"/>
        <label>1</label>
    </ligand>
</feature>